<proteinExistence type="inferred from homology"/>
<dbReference type="PANTHER" id="PTHR12729">
    <property type="entry name" value="TRNA(HIS) GUANYLYLTRANSFERASE-RELATED"/>
    <property type="match status" value="1"/>
</dbReference>
<dbReference type="Gene3D" id="3.30.70.3000">
    <property type="match status" value="1"/>
</dbReference>
<dbReference type="EC" id="2.7.7.79" evidence="3"/>
<dbReference type="InterPro" id="IPR025845">
    <property type="entry name" value="Thg1_C_dom"/>
</dbReference>
<dbReference type="InterPro" id="IPR007537">
    <property type="entry name" value="tRNAHis_GuaTrfase_Thg1"/>
</dbReference>
<feature type="domain" description="tRNAHis guanylyltransferase catalytic" evidence="13">
    <location>
        <begin position="62"/>
        <end position="191"/>
    </location>
</feature>
<name>A0ABR3IF37_LOXSC</name>
<protein>
    <recommendedName>
        <fullName evidence="4">Probable tRNA(His) guanylyltransferase</fullName>
        <ecNumber evidence="3">2.7.7.79</ecNumber>
    </recommendedName>
</protein>
<sequence>MLDNLKTNCIFVLFLCINSKKIRTCGSETNVYIFCNVMVLLSIRRIKYLNFNCIHKMAKSTFEYVKTFEINDALLPNTWIVIRIDGKCFHKFAEDHNFSKPNDLRALKLMNYSAFTVFKEFDDLLLAFGQSDEYSFVFKKHSTLYKRRASKLLTTVNSKFSSSYVFYWNKYFGDQELKYPPTFDGRVILYPSEENLVDYMKWRQADVHINNLYNTAFWNLVLQGKLTPSQAEKRLCGTVSADKNEILFKEFNINYNNEPAIFRRGTLLIRKTTANEKLGKTTKVIVDIHDDMLKDKFWKEHSVVLLDKCPKHSLLYEGPITEIILEQLSAKNNGT</sequence>
<accession>A0ABR3IF37</accession>
<evidence type="ECO:0000313" key="16">
    <source>
        <dbReference type="Proteomes" id="UP001549920"/>
    </source>
</evidence>
<dbReference type="Pfam" id="PF04446">
    <property type="entry name" value="Thg1"/>
    <property type="match status" value="1"/>
</dbReference>
<reference evidence="15 16" key="1">
    <citation type="submission" date="2024-06" db="EMBL/GenBank/DDBJ databases">
        <title>A chromosome-level genome assembly of beet webworm, Loxostege sticticalis.</title>
        <authorList>
            <person name="Zhang Y."/>
        </authorList>
    </citation>
    <scope>NUCLEOTIDE SEQUENCE [LARGE SCALE GENOMIC DNA]</scope>
    <source>
        <strain evidence="15">AQ026</strain>
        <tissue evidence="15">Whole body</tissue>
    </source>
</reference>
<evidence type="ECO:0000256" key="10">
    <source>
        <dbReference type="ARBA" id="ARBA00022842"/>
    </source>
</evidence>
<keyword evidence="5" id="KW-0808">Transferase</keyword>
<organism evidence="15 16">
    <name type="scientific">Loxostege sticticalis</name>
    <name type="common">Beet webworm moth</name>
    <dbReference type="NCBI Taxonomy" id="481309"/>
    <lineage>
        <taxon>Eukaryota</taxon>
        <taxon>Metazoa</taxon>
        <taxon>Ecdysozoa</taxon>
        <taxon>Arthropoda</taxon>
        <taxon>Hexapoda</taxon>
        <taxon>Insecta</taxon>
        <taxon>Pterygota</taxon>
        <taxon>Neoptera</taxon>
        <taxon>Endopterygota</taxon>
        <taxon>Lepidoptera</taxon>
        <taxon>Glossata</taxon>
        <taxon>Ditrysia</taxon>
        <taxon>Pyraloidea</taxon>
        <taxon>Crambidae</taxon>
        <taxon>Pyraustinae</taxon>
        <taxon>Loxostege</taxon>
    </lineage>
</organism>
<evidence type="ECO:0000259" key="13">
    <source>
        <dbReference type="Pfam" id="PF04446"/>
    </source>
</evidence>
<keyword evidence="8" id="KW-0479">Metal-binding</keyword>
<keyword evidence="9" id="KW-0547">Nucleotide-binding</keyword>
<keyword evidence="7" id="KW-0548">Nucleotidyltransferase</keyword>
<evidence type="ECO:0000256" key="11">
    <source>
        <dbReference type="ARBA" id="ARBA00023134"/>
    </source>
</evidence>
<dbReference type="InterPro" id="IPR038469">
    <property type="entry name" value="tRNAHis_GuaTrfase_Thg1_sf"/>
</dbReference>
<evidence type="ECO:0000256" key="2">
    <source>
        <dbReference type="ARBA" id="ARBA00010113"/>
    </source>
</evidence>
<evidence type="ECO:0000259" key="14">
    <source>
        <dbReference type="Pfam" id="PF14413"/>
    </source>
</evidence>
<comment type="cofactor">
    <cofactor evidence="1">
        <name>Mg(2+)</name>
        <dbReference type="ChEBI" id="CHEBI:18420"/>
    </cofactor>
</comment>
<evidence type="ECO:0000256" key="8">
    <source>
        <dbReference type="ARBA" id="ARBA00022723"/>
    </source>
</evidence>
<dbReference type="Pfam" id="PF14413">
    <property type="entry name" value="Thg1C"/>
    <property type="match status" value="1"/>
</dbReference>
<evidence type="ECO:0000256" key="1">
    <source>
        <dbReference type="ARBA" id="ARBA00001946"/>
    </source>
</evidence>
<evidence type="ECO:0000256" key="5">
    <source>
        <dbReference type="ARBA" id="ARBA00022679"/>
    </source>
</evidence>
<dbReference type="InterPro" id="IPR024956">
    <property type="entry name" value="tRNAHis_GuaTrfase_cat"/>
</dbReference>
<comment type="caution">
    <text evidence="15">The sequence shown here is derived from an EMBL/GenBank/DDBJ whole genome shotgun (WGS) entry which is preliminary data.</text>
</comment>
<evidence type="ECO:0000313" key="15">
    <source>
        <dbReference type="EMBL" id="KAL0894859.1"/>
    </source>
</evidence>
<dbReference type="Proteomes" id="UP001549920">
    <property type="component" value="Unassembled WGS sequence"/>
</dbReference>
<evidence type="ECO:0000256" key="12">
    <source>
        <dbReference type="ARBA" id="ARBA00047281"/>
    </source>
</evidence>
<comment type="catalytic activity">
    <reaction evidence="12">
        <text>a 5'-end ribonucleotide-tRNA(His) + GTP + ATP + H2O = a 5'-end phospho-guanosine-ribonucleotide-tRNA(His) + AMP + 2 diphosphate + H(+)</text>
        <dbReference type="Rhea" id="RHEA:54564"/>
        <dbReference type="Rhea" id="RHEA-COMP:14193"/>
        <dbReference type="Rhea" id="RHEA-COMP:14917"/>
        <dbReference type="ChEBI" id="CHEBI:15377"/>
        <dbReference type="ChEBI" id="CHEBI:15378"/>
        <dbReference type="ChEBI" id="CHEBI:30616"/>
        <dbReference type="ChEBI" id="CHEBI:33019"/>
        <dbReference type="ChEBI" id="CHEBI:37565"/>
        <dbReference type="ChEBI" id="CHEBI:138282"/>
        <dbReference type="ChEBI" id="CHEBI:141847"/>
        <dbReference type="ChEBI" id="CHEBI:456215"/>
        <dbReference type="EC" id="2.7.7.79"/>
    </reaction>
</comment>
<dbReference type="EMBL" id="JBEUOH010000004">
    <property type="protein sequence ID" value="KAL0894859.1"/>
    <property type="molecule type" value="Genomic_DNA"/>
</dbReference>
<evidence type="ECO:0000256" key="3">
    <source>
        <dbReference type="ARBA" id="ARBA00012511"/>
    </source>
</evidence>
<evidence type="ECO:0000256" key="6">
    <source>
        <dbReference type="ARBA" id="ARBA00022694"/>
    </source>
</evidence>
<evidence type="ECO:0000256" key="4">
    <source>
        <dbReference type="ARBA" id="ARBA00022310"/>
    </source>
</evidence>
<keyword evidence="11" id="KW-0342">GTP-binding</keyword>
<keyword evidence="6" id="KW-0819">tRNA processing</keyword>
<comment type="similarity">
    <text evidence="2">Belongs to the tRNA(His) guanylyltransferase family.</text>
</comment>
<feature type="domain" description="Thg1 C-terminal" evidence="14">
    <location>
        <begin position="195"/>
        <end position="282"/>
    </location>
</feature>
<evidence type="ECO:0000256" key="7">
    <source>
        <dbReference type="ARBA" id="ARBA00022695"/>
    </source>
</evidence>
<keyword evidence="16" id="KW-1185">Reference proteome</keyword>
<keyword evidence="10" id="KW-0460">Magnesium</keyword>
<dbReference type="PANTHER" id="PTHR12729:SF6">
    <property type="entry name" value="TRNA(HIS) GUANYLYLTRANSFERASE-RELATED"/>
    <property type="match status" value="1"/>
</dbReference>
<evidence type="ECO:0000256" key="9">
    <source>
        <dbReference type="ARBA" id="ARBA00022741"/>
    </source>
</evidence>
<gene>
    <name evidence="15" type="ORF">ABMA27_013374</name>
</gene>